<accession>A0A7R8V617</accession>
<feature type="signal peptide" evidence="1">
    <location>
        <begin position="1"/>
        <end position="22"/>
    </location>
</feature>
<dbReference type="InterPro" id="IPR036508">
    <property type="entry name" value="Chitin-bd_dom_sf"/>
</dbReference>
<dbReference type="PROSITE" id="PS50940">
    <property type="entry name" value="CHIT_BIND_II"/>
    <property type="match status" value="1"/>
</dbReference>
<dbReference type="GO" id="GO:0005576">
    <property type="term" value="C:extracellular region"/>
    <property type="evidence" value="ECO:0007669"/>
    <property type="project" value="InterPro"/>
</dbReference>
<dbReference type="PROSITE" id="PS51257">
    <property type="entry name" value="PROKAR_LIPOPROTEIN"/>
    <property type="match status" value="1"/>
</dbReference>
<dbReference type="Gene3D" id="2.170.140.10">
    <property type="entry name" value="Chitin binding domain"/>
    <property type="match status" value="1"/>
</dbReference>
<proteinExistence type="predicted"/>
<dbReference type="EMBL" id="LR899014">
    <property type="protein sequence ID" value="CAD7093545.1"/>
    <property type="molecule type" value="Genomic_DNA"/>
</dbReference>
<organism evidence="3 4">
    <name type="scientific">Hermetia illucens</name>
    <name type="common">Black soldier fly</name>
    <dbReference type="NCBI Taxonomy" id="343691"/>
    <lineage>
        <taxon>Eukaryota</taxon>
        <taxon>Metazoa</taxon>
        <taxon>Ecdysozoa</taxon>
        <taxon>Arthropoda</taxon>
        <taxon>Hexapoda</taxon>
        <taxon>Insecta</taxon>
        <taxon>Pterygota</taxon>
        <taxon>Neoptera</taxon>
        <taxon>Endopterygota</taxon>
        <taxon>Diptera</taxon>
        <taxon>Brachycera</taxon>
        <taxon>Stratiomyomorpha</taxon>
        <taxon>Stratiomyidae</taxon>
        <taxon>Hermetiinae</taxon>
        <taxon>Hermetia</taxon>
    </lineage>
</organism>
<evidence type="ECO:0000259" key="2">
    <source>
        <dbReference type="PROSITE" id="PS50940"/>
    </source>
</evidence>
<dbReference type="FunCoup" id="A0A7R8V617">
    <property type="interactions" value="3"/>
</dbReference>
<feature type="domain" description="Chitin-binding type-2" evidence="2">
    <location>
        <begin position="354"/>
        <end position="417"/>
    </location>
</feature>
<dbReference type="InterPro" id="IPR052976">
    <property type="entry name" value="Scoloptoxin-like"/>
</dbReference>
<keyword evidence="4" id="KW-1185">Reference proteome</keyword>
<dbReference type="AlphaFoldDB" id="A0A7R8V617"/>
<dbReference type="PANTHER" id="PTHR22933:SF32">
    <property type="entry name" value="MIND THE GAP, ISOFORM E"/>
    <property type="match status" value="1"/>
</dbReference>
<dbReference type="Proteomes" id="UP000594454">
    <property type="component" value="Chromosome 6"/>
</dbReference>
<name>A0A7R8V617_HERIL</name>
<dbReference type="InterPro" id="IPR002557">
    <property type="entry name" value="Chitin-bd_dom"/>
</dbReference>
<evidence type="ECO:0000313" key="4">
    <source>
        <dbReference type="Proteomes" id="UP000594454"/>
    </source>
</evidence>
<dbReference type="SUPFAM" id="SSF57625">
    <property type="entry name" value="Invertebrate chitin-binding proteins"/>
    <property type="match status" value="1"/>
</dbReference>
<dbReference type="GO" id="GO:0008061">
    <property type="term" value="F:chitin binding"/>
    <property type="evidence" value="ECO:0007669"/>
    <property type="project" value="InterPro"/>
</dbReference>
<gene>
    <name evidence="3" type="ORF">HERILL_LOCUS15820</name>
</gene>
<dbReference type="PANTHER" id="PTHR22933">
    <property type="entry name" value="FI18007P1-RELATED"/>
    <property type="match status" value="1"/>
</dbReference>
<reference evidence="3 4" key="1">
    <citation type="submission" date="2020-11" db="EMBL/GenBank/DDBJ databases">
        <authorList>
            <person name="Wallbank WR R."/>
            <person name="Pardo Diaz C."/>
            <person name="Kozak K."/>
            <person name="Martin S."/>
            <person name="Jiggins C."/>
            <person name="Moest M."/>
            <person name="Warren A I."/>
            <person name="Generalovic N T."/>
            <person name="Byers J.R.P. K."/>
            <person name="Montejo-Kovacevich G."/>
            <person name="Yen C E."/>
        </authorList>
    </citation>
    <scope>NUCLEOTIDE SEQUENCE [LARGE SCALE GENOMIC DNA]</scope>
</reference>
<sequence>MKTIFGAAVAVVIACIASLAHGTCVFESDFGFILNCNFKKSGLFRVRNLGGLKAHFGLGFSVGDELGFSESIGNLEGGRRRALSYRNGLPNNIGVLPANYQPNAPVNRNAPRVKMPPPNRLTTTAPTYKRAAAQSPLMTQAASLPLGVPPFKPIPVDDQKKKAMEPRPFQPAAVPQNFTFVQPLPMKPISQNLIGGENYNMHKTPVFHPMPSSVSRISTGDIVEVDNHHPMQQQELPTIDLMGHTVEELAAAANVSVEAIRQAIFMRQQQLMTERRRNEVLRNQLREVLATSTTTTTTPATTTTTTVMPTKQVTMRPFITGQKVMNAPKEYYPVGYDKNFDDNFTSKVDLPPTSFHCGDQKHFPGLYADVDLGCMVFHVCAFTDDGLIMKSFLCPESTLFDQTILKCNWWFYVDCKTSKDLYDSNIPISKSYQLMKSLTYFSNYKKTNSKDTVDLEALQNTVTGSSNKLT</sequence>
<evidence type="ECO:0000313" key="3">
    <source>
        <dbReference type="EMBL" id="CAD7093545.1"/>
    </source>
</evidence>
<keyword evidence="1" id="KW-0732">Signal</keyword>
<evidence type="ECO:0000256" key="1">
    <source>
        <dbReference type="SAM" id="SignalP"/>
    </source>
</evidence>
<feature type="chain" id="PRO_5030708014" description="Chitin-binding type-2 domain-containing protein" evidence="1">
    <location>
        <begin position="23"/>
        <end position="470"/>
    </location>
</feature>
<dbReference type="OMA" id="GTCVFMS"/>
<dbReference type="Pfam" id="PF01607">
    <property type="entry name" value="CBM_14"/>
    <property type="match status" value="1"/>
</dbReference>
<protein>
    <recommendedName>
        <fullName evidence="2">Chitin-binding type-2 domain-containing protein</fullName>
    </recommendedName>
</protein>
<dbReference type="OrthoDB" id="6505219at2759"/>
<dbReference type="InParanoid" id="A0A7R8V617"/>